<proteinExistence type="predicted"/>
<accession>A0AAV5M925</accession>
<evidence type="ECO:0000313" key="2">
    <source>
        <dbReference type="EMBL" id="GKV46265.1"/>
    </source>
</evidence>
<dbReference type="AlphaFoldDB" id="A0AAV5M925"/>
<name>A0AAV5M925_9ROSI</name>
<dbReference type="Proteomes" id="UP001054252">
    <property type="component" value="Unassembled WGS sequence"/>
</dbReference>
<comment type="caution">
    <text evidence="2">The sequence shown here is derived from an EMBL/GenBank/DDBJ whole genome shotgun (WGS) entry which is preliminary data.</text>
</comment>
<reference evidence="2 3" key="1">
    <citation type="journal article" date="2021" name="Commun. Biol.">
        <title>The genome of Shorea leprosula (Dipterocarpaceae) highlights the ecological relevance of drought in aseasonal tropical rainforests.</title>
        <authorList>
            <person name="Ng K.K.S."/>
            <person name="Kobayashi M.J."/>
            <person name="Fawcett J.A."/>
            <person name="Hatakeyama M."/>
            <person name="Paape T."/>
            <person name="Ng C.H."/>
            <person name="Ang C.C."/>
            <person name="Tnah L.H."/>
            <person name="Lee C.T."/>
            <person name="Nishiyama T."/>
            <person name="Sese J."/>
            <person name="O'Brien M.J."/>
            <person name="Copetti D."/>
            <person name="Mohd Noor M.I."/>
            <person name="Ong R.C."/>
            <person name="Putra M."/>
            <person name="Sireger I.Z."/>
            <person name="Indrioko S."/>
            <person name="Kosugi Y."/>
            <person name="Izuno A."/>
            <person name="Isagi Y."/>
            <person name="Lee S.L."/>
            <person name="Shimizu K.K."/>
        </authorList>
    </citation>
    <scope>NUCLEOTIDE SEQUENCE [LARGE SCALE GENOMIC DNA]</scope>
    <source>
        <strain evidence="2">214</strain>
    </source>
</reference>
<sequence>MQLEREVYKAFCEMPVIIEMFKPFSEDYMRRINEESLDLEIGVIDDGIEDQETKEKLMKIDEDLMATFIRKWQELFEKLSEGTTEKSKDICLKTVAALAVVLVLVCFLLHWLQSFSAFFPLPLILPCDTDNRRKFTN</sequence>
<evidence type="ECO:0008006" key="4">
    <source>
        <dbReference type="Google" id="ProtNLM"/>
    </source>
</evidence>
<dbReference type="EMBL" id="BPVZ01000205">
    <property type="protein sequence ID" value="GKV46265.1"/>
    <property type="molecule type" value="Genomic_DNA"/>
</dbReference>
<keyword evidence="1" id="KW-0812">Transmembrane</keyword>
<keyword evidence="1" id="KW-0472">Membrane</keyword>
<gene>
    <name evidence="2" type="ORF">SLEP1_g53262</name>
</gene>
<evidence type="ECO:0000313" key="3">
    <source>
        <dbReference type="Proteomes" id="UP001054252"/>
    </source>
</evidence>
<organism evidence="2 3">
    <name type="scientific">Rubroshorea leprosula</name>
    <dbReference type="NCBI Taxonomy" id="152421"/>
    <lineage>
        <taxon>Eukaryota</taxon>
        <taxon>Viridiplantae</taxon>
        <taxon>Streptophyta</taxon>
        <taxon>Embryophyta</taxon>
        <taxon>Tracheophyta</taxon>
        <taxon>Spermatophyta</taxon>
        <taxon>Magnoliopsida</taxon>
        <taxon>eudicotyledons</taxon>
        <taxon>Gunneridae</taxon>
        <taxon>Pentapetalae</taxon>
        <taxon>rosids</taxon>
        <taxon>malvids</taxon>
        <taxon>Malvales</taxon>
        <taxon>Dipterocarpaceae</taxon>
        <taxon>Rubroshorea</taxon>
    </lineage>
</organism>
<feature type="transmembrane region" description="Helical" evidence="1">
    <location>
        <begin position="90"/>
        <end position="112"/>
    </location>
</feature>
<evidence type="ECO:0000256" key="1">
    <source>
        <dbReference type="SAM" id="Phobius"/>
    </source>
</evidence>
<protein>
    <recommendedName>
        <fullName evidence="4">Transmembrane protein</fullName>
    </recommendedName>
</protein>
<keyword evidence="1" id="KW-1133">Transmembrane helix</keyword>
<keyword evidence="3" id="KW-1185">Reference proteome</keyword>